<dbReference type="PANTHER" id="PTHR42941:SF1">
    <property type="entry name" value="SLL1037 PROTEIN"/>
    <property type="match status" value="1"/>
</dbReference>
<protein>
    <submittedName>
        <fullName evidence="2">C4-dicarboxylate ABC transporter</fullName>
    </submittedName>
</protein>
<organism evidence="2 3">
    <name type="scientific">Orrella marina</name>
    <dbReference type="NCBI Taxonomy" id="2163011"/>
    <lineage>
        <taxon>Bacteria</taxon>
        <taxon>Pseudomonadati</taxon>
        <taxon>Pseudomonadota</taxon>
        <taxon>Betaproteobacteria</taxon>
        <taxon>Burkholderiales</taxon>
        <taxon>Alcaligenaceae</taxon>
        <taxon>Orrella</taxon>
    </lineage>
</organism>
<gene>
    <name evidence="2" type="ORF">DBV39_01315</name>
</gene>
<evidence type="ECO:0000313" key="2">
    <source>
        <dbReference type="EMBL" id="AWB32578.1"/>
    </source>
</evidence>
<dbReference type="NCBIfam" id="TIGR02122">
    <property type="entry name" value="TRAP_TAXI"/>
    <property type="match status" value="1"/>
</dbReference>
<dbReference type="AlphaFoldDB" id="A0A2R4XFK0"/>
<feature type="chain" id="PRO_5015306985" evidence="1">
    <location>
        <begin position="28"/>
        <end position="392"/>
    </location>
</feature>
<evidence type="ECO:0000313" key="3">
    <source>
        <dbReference type="Proteomes" id="UP000244571"/>
    </source>
</evidence>
<dbReference type="EMBL" id="CP028901">
    <property type="protein sequence ID" value="AWB32578.1"/>
    <property type="molecule type" value="Genomic_DNA"/>
</dbReference>
<keyword evidence="1" id="KW-0732">Signal</keyword>
<dbReference type="KEGG" id="boz:DBV39_01315"/>
<accession>A0A2R4XFK0</accession>
<proteinExistence type="predicted"/>
<reference evidence="2 3" key="1">
    <citation type="submission" date="2018-04" db="EMBL/GenBank/DDBJ databases">
        <title>Bordetella sp. HZ20 isolated from seawater.</title>
        <authorList>
            <person name="Sun C."/>
        </authorList>
    </citation>
    <scope>NUCLEOTIDE SEQUENCE [LARGE SCALE GENOMIC DNA]</scope>
    <source>
        <strain evidence="2 3">HZ20</strain>
    </source>
</reference>
<dbReference type="InterPro" id="IPR011852">
    <property type="entry name" value="TRAP_TAXI"/>
</dbReference>
<name>A0A2R4XFK0_9BURK</name>
<evidence type="ECO:0000256" key="1">
    <source>
        <dbReference type="SAM" id="SignalP"/>
    </source>
</evidence>
<dbReference type="OrthoDB" id="286202at2"/>
<sequence>MNRTGLATCLAAALTAGSLAYAPGAAAQDNTVGLPSTLAWSAYDVGSAGYNQAVAIGNAFKQKYGVNLRILPGKNDISRNLPLREGKVEFSANGVGGSYMAQEGIYEFGAKQWGPQPVRALMLNVVDLALTAVVAGDIGVKTPADLKGKRAAWIIGAPALNQNLSAILAFAGLGWDDVQKVEFGGYGSALDGVINGQADMVFASSIAGKSYALAKSPRGIVYPDMDPADKEGWARVQAIGPFFYPIKAGEGADLSKTNTVNSSAYPYPILMTYADQKTDLVKKVMTAMIDTFDMYKDAAPGNTGWNLDVQKFDWVVPFHEGAIEVLKEKGVWTDAHQANNDQLLKRQQVLADAWKDVMSRQHADDKTFQDDWMKTRAKALSDAGMDAVVQSW</sequence>
<dbReference type="SUPFAM" id="SSF53850">
    <property type="entry name" value="Periplasmic binding protein-like II"/>
    <property type="match status" value="1"/>
</dbReference>
<feature type="signal peptide" evidence="1">
    <location>
        <begin position="1"/>
        <end position="27"/>
    </location>
</feature>
<dbReference type="Proteomes" id="UP000244571">
    <property type="component" value="Chromosome"/>
</dbReference>
<dbReference type="Pfam" id="PF16868">
    <property type="entry name" value="NMT1_3"/>
    <property type="match status" value="1"/>
</dbReference>
<dbReference type="RefSeq" id="WP_108620019.1">
    <property type="nucleotide sequence ID" value="NZ_CP028901.1"/>
</dbReference>
<dbReference type="Gene3D" id="3.40.190.10">
    <property type="entry name" value="Periplasmic binding protein-like II"/>
    <property type="match status" value="2"/>
</dbReference>
<dbReference type="PANTHER" id="PTHR42941">
    <property type="entry name" value="SLL1037 PROTEIN"/>
    <property type="match status" value="1"/>
</dbReference>
<keyword evidence="3" id="KW-1185">Reference proteome</keyword>